<sequence>RLAPGKDLSFGLMLIDVWPFWLCTLDVSSVCLCLDVNHG</sequence>
<reference evidence="1" key="1">
    <citation type="submission" date="2016-05" db="EMBL/GenBank/DDBJ databases">
        <authorList>
            <person name="Lavstsen T."/>
            <person name="Jespersen J.S."/>
        </authorList>
    </citation>
    <scope>NUCLEOTIDE SEQUENCE</scope>
    <source>
        <tissue evidence="1">Brain</tissue>
    </source>
</reference>
<proteinExistence type="predicted"/>
<accession>A0A1A8DH35</accession>
<feature type="non-terminal residue" evidence="1">
    <location>
        <position position="39"/>
    </location>
</feature>
<dbReference type="EMBL" id="HAEA01004106">
    <property type="protein sequence ID" value="SBQ32586.1"/>
    <property type="molecule type" value="Transcribed_RNA"/>
</dbReference>
<gene>
    <name evidence="1" type="primary">Nfu_g_1_023849</name>
</gene>
<feature type="non-terminal residue" evidence="1">
    <location>
        <position position="1"/>
    </location>
</feature>
<name>A0A1A8DH35_NOTKA</name>
<evidence type="ECO:0000313" key="1">
    <source>
        <dbReference type="EMBL" id="SBQ32586.1"/>
    </source>
</evidence>
<dbReference type="AlphaFoldDB" id="A0A1A8DH35"/>
<reference evidence="1" key="2">
    <citation type="submission" date="2016-06" db="EMBL/GenBank/DDBJ databases">
        <title>The genome of a short-lived fish provides insights into sex chromosome evolution and the genetic control of aging.</title>
        <authorList>
            <person name="Reichwald K."/>
            <person name="Felder M."/>
            <person name="Petzold A."/>
            <person name="Koch P."/>
            <person name="Groth M."/>
            <person name="Platzer M."/>
        </authorList>
    </citation>
    <scope>NUCLEOTIDE SEQUENCE</scope>
    <source>
        <tissue evidence="1">Brain</tissue>
    </source>
</reference>
<organism evidence="1">
    <name type="scientific">Nothobranchius kadleci</name>
    <name type="common">African annual killifish</name>
    <dbReference type="NCBI Taxonomy" id="1051664"/>
    <lineage>
        <taxon>Eukaryota</taxon>
        <taxon>Metazoa</taxon>
        <taxon>Chordata</taxon>
        <taxon>Craniata</taxon>
        <taxon>Vertebrata</taxon>
        <taxon>Euteleostomi</taxon>
        <taxon>Actinopterygii</taxon>
        <taxon>Neopterygii</taxon>
        <taxon>Teleostei</taxon>
        <taxon>Neoteleostei</taxon>
        <taxon>Acanthomorphata</taxon>
        <taxon>Ovalentaria</taxon>
        <taxon>Atherinomorphae</taxon>
        <taxon>Cyprinodontiformes</taxon>
        <taxon>Nothobranchiidae</taxon>
        <taxon>Nothobranchius</taxon>
    </lineage>
</organism>
<protein>
    <submittedName>
        <fullName evidence="1">Uncharacterized protein</fullName>
    </submittedName>
</protein>